<dbReference type="AlphaFoldDB" id="W6NAW4"/>
<evidence type="ECO:0000313" key="20">
    <source>
        <dbReference type="Proteomes" id="UP000025227"/>
    </source>
</evidence>
<evidence type="ECO:0000256" key="2">
    <source>
        <dbReference type="ARBA" id="ARBA00008054"/>
    </source>
</evidence>
<feature type="repeat" description="FG-GAP" evidence="13">
    <location>
        <begin position="227"/>
        <end position="283"/>
    </location>
</feature>
<dbReference type="GO" id="GO:0048513">
    <property type="term" value="P:animal organ development"/>
    <property type="evidence" value="ECO:0007669"/>
    <property type="project" value="UniProtKB-ARBA"/>
</dbReference>
<feature type="repeat" description="FG-GAP" evidence="13">
    <location>
        <begin position="355"/>
        <end position="414"/>
    </location>
</feature>
<sequence>MTAWLVLSSLLVVVVAFNIDTKNAVIHSSPSGYFGYSLDFYNEEKGMPVLVVGAPESDTTNPNLRGIRRPGAVYVCSVNKPTCREVHVDKKRGNEHRLNGSTLSPIEDKAYQFFGATVKSNNKHDKLVMCAPKYKYFFSKFEVIEPVGSCFFAENGFEKTQEFSPCRQEPARHGRHRFGYGQCGFSAALPDRYTKADERAFIGAPGVWYWQGAVFSQNIRNLTDRPNTEYGGKEYDHDMMGYATASGDLDGDGVDDVVAGVPRGNELAGKLVLYTSKLKMLVNLTDPSSSQQGQYCGSSLAVTDLNKDGRDDIIMGCPFYTDYVTVKDVKTQERKPQYDVGKVVVFFQTAPGVFDRTSVILGEDQWGRFGFSLAAVGDLNQDGYNDFIVGAPYAGKNQAGAVYIMHGTKDGVRQKYTQKIEGGAFGPTMKSFGFAVAGGVDIDGNGMPDVAVGAWKSGIAAVLTTKPVVTVTGQTDADSVTINIEDKNCDVDAKIGKQACRNINTCLRYEGKGDTPNDLEFILRYNLDDHSPEPRAYFLQKDIRNDRDITVAKESKTKDHPNVIEKRVRLEKNRQKCFKQRFFASNTMRDKLSPIHWSVNYTYEESRTGKLSGQQLEPAIDTTVPLSFENKINIANNCGKDDVCIPDLKVQAVSDREKFLIGTKDNTMMVNVTVQNGGEDSYETKLFFDVPEGFEYSGVVATDEKTAPSCSPTTQEPDEDGKWTFACELGNPLPQQKTLSTVIRITANEAKPPTKPITIHAFVNSSNEEEGRTEHDNSVTFTIPVDIRNQLSLNGRSNPEQIDFSTRNRTPSDVFDDNEIGPVVSHLYQVSNRGPSEIEAATLDIFWPSFSADGGHLLYLITEPVLSDPSKGRCRVKQIQNINPLNLRVTNEHIPTDAPQRIQTTDYGHTQEEDEEEGEDETEEDMGRDEEETHVSQLNVAARRPDGAGGTWEYKEKSRQPVEYEYIPDDEYDEEDEDYDRKGSRVKRDAKRKSAKHSGGRARGGEPKTSDKARFSDLRQAVKMSKDAHGVVDYQGVLSRASVDCNDLRCTHIECDLHNIGENDFVLVEIFSRLYTNTLVDERNPGGEISSLALAKVTSSKISWPHKPSLVTAVTTSLNAVDDEASAAGVPWWLYLLAILIGLVLLALLILLLWRCGFFKRNRPHAEKAERKENRDVDGHYADTKTRYAGPDSYNPQQHGQML</sequence>
<keyword evidence="10" id="KW-1015">Disulfide bond</keyword>
<evidence type="ECO:0000256" key="9">
    <source>
        <dbReference type="ARBA" id="ARBA00023136"/>
    </source>
</evidence>
<dbReference type="Pfam" id="PF01839">
    <property type="entry name" value="FG-GAP"/>
    <property type="match status" value="3"/>
</dbReference>
<dbReference type="InterPro" id="IPR013519">
    <property type="entry name" value="Int_alpha_beta-p"/>
</dbReference>
<dbReference type="InterPro" id="IPR000413">
    <property type="entry name" value="Integrin_alpha"/>
</dbReference>
<dbReference type="EMBL" id="CAVP010055871">
    <property type="protein sequence ID" value="CDL94171.1"/>
    <property type="molecule type" value="Genomic_DNA"/>
</dbReference>
<comment type="subcellular location">
    <subcellularLocation>
        <location evidence="1 14">Membrane</location>
        <topology evidence="1 14">Single-pass type I membrane protein</topology>
    </subcellularLocation>
</comment>
<organism evidence="19">
    <name type="scientific">Haemonchus contortus</name>
    <name type="common">Barber pole worm</name>
    <dbReference type="NCBI Taxonomy" id="6289"/>
    <lineage>
        <taxon>Eukaryota</taxon>
        <taxon>Metazoa</taxon>
        <taxon>Ecdysozoa</taxon>
        <taxon>Nematoda</taxon>
        <taxon>Chromadorea</taxon>
        <taxon>Rhabditida</taxon>
        <taxon>Rhabditina</taxon>
        <taxon>Rhabditomorpha</taxon>
        <taxon>Strongyloidea</taxon>
        <taxon>Trichostrongylidae</taxon>
        <taxon>Haemonchus</taxon>
    </lineage>
</organism>
<evidence type="ECO:0000259" key="17">
    <source>
        <dbReference type="Pfam" id="PF20805"/>
    </source>
</evidence>
<evidence type="ECO:0000313" key="19">
    <source>
        <dbReference type="EMBL" id="CDL94171.1"/>
    </source>
</evidence>
<dbReference type="OMA" id="QVPCMLL"/>
<evidence type="ECO:0000256" key="4">
    <source>
        <dbReference type="ARBA" id="ARBA00022729"/>
    </source>
</evidence>
<dbReference type="SUPFAM" id="SSF69179">
    <property type="entry name" value="Integrin domains"/>
    <property type="match status" value="3"/>
</dbReference>
<feature type="region of interest" description="Disordered" evidence="15">
    <location>
        <begin position="794"/>
        <end position="815"/>
    </location>
</feature>
<dbReference type="GO" id="GO:0007160">
    <property type="term" value="P:cell-matrix adhesion"/>
    <property type="evidence" value="ECO:0007669"/>
    <property type="project" value="TreeGrafter"/>
</dbReference>
<keyword evidence="4 14" id="KW-0732">Signal</keyword>
<dbReference type="GO" id="GO:0007229">
    <property type="term" value="P:integrin-mediated signaling pathway"/>
    <property type="evidence" value="ECO:0007669"/>
    <property type="project" value="UniProtKB-KW"/>
</dbReference>
<dbReference type="WBParaSite" id="HCON_00080620-00001">
    <property type="protein sequence ID" value="HCON_00080620-00001"/>
    <property type="gene ID" value="HCON_00080620"/>
</dbReference>
<comment type="similarity">
    <text evidence="2 14">Belongs to the integrin alpha chain family.</text>
</comment>
<dbReference type="InterPro" id="IPR013517">
    <property type="entry name" value="FG-GAP"/>
</dbReference>
<name>W6NAW4_HAECO</name>
<dbReference type="InterPro" id="IPR048286">
    <property type="entry name" value="Integrin_alpha_Ig-like_3"/>
</dbReference>
<dbReference type="GO" id="GO:0033627">
    <property type="term" value="P:cell adhesion mediated by integrin"/>
    <property type="evidence" value="ECO:0007669"/>
    <property type="project" value="TreeGrafter"/>
</dbReference>
<dbReference type="GO" id="GO:0009897">
    <property type="term" value="C:external side of plasma membrane"/>
    <property type="evidence" value="ECO:0007669"/>
    <property type="project" value="TreeGrafter"/>
</dbReference>
<feature type="repeat" description="FG-GAP" evidence="13">
    <location>
        <begin position="18"/>
        <end position="85"/>
    </location>
</feature>
<feature type="signal peptide" evidence="14">
    <location>
        <begin position="1"/>
        <end position="16"/>
    </location>
</feature>
<keyword evidence="12" id="KW-0325">Glycoprotein</keyword>
<feature type="domain" description="Integrin alpha second immunoglobulin-like" evidence="17">
    <location>
        <begin position="638"/>
        <end position="785"/>
    </location>
</feature>
<dbReference type="InterPro" id="IPR013649">
    <property type="entry name" value="Integrin_alpha_Ig-like_1"/>
</dbReference>
<dbReference type="PANTHER" id="PTHR23220">
    <property type="entry name" value="INTEGRIN ALPHA"/>
    <property type="match status" value="1"/>
</dbReference>
<dbReference type="Gene3D" id="1.20.5.930">
    <property type="entry name" value="Bicelle-embedded integrin alpha(iib) transmembrane segment"/>
    <property type="match status" value="1"/>
</dbReference>
<dbReference type="PRINTS" id="PR01185">
    <property type="entry name" value="INTEGRINA"/>
</dbReference>
<feature type="repeat" description="FG-GAP" evidence="13">
    <location>
        <begin position="418"/>
        <end position="480"/>
    </location>
</feature>
<reference evidence="19" key="1">
    <citation type="submission" date="2013-03" db="EMBL/GenBank/DDBJ databases">
        <authorList>
            <person name="Aslett M."/>
        </authorList>
    </citation>
    <scope>NUCLEOTIDE SEQUENCE [LARGE SCALE GENOMIC DNA]</scope>
    <source>
        <strain evidence="19">ISE/inbred ISE</strain>
    </source>
</reference>
<evidence type="ECO:0000256" key="7">
    <source>
        <dbReference type="ARBA" id="ARBA00022989"/>
    </source>
</evidence>
<feature type="domain" description="Integrin alpha first immunoglubulin-like" evidence="16">
    <location>
        <begin position="465"/>
        <end position="636"/>
    </location>
</feature>
<keyword evidence="7 14" id="KW-1133">Transmembrane helix</keyword>
<feature type="compositionally biased region" description="Polar residues" evidence="15">
    <location>
        <begin position="1194"/>
        <end position="1203"/>
    </location>
</feature>
<dbReference type="GO" id="GO:0098609">
    <property type="term" value="P:cell-cell adhesion"/>
    <property type="evidence" value="ECO:0007669"/>
    <property type="project" value="TreeGrafter"/>
</dbReference>
<evidence type="ECO:0000256" key="15">
    <source>
        <dbReference type="SAM" id="MobiDB-lite"/>
    </source>
</evidence>
<feature type="compositionally biased region" description="Polar residues" evidence="15">
    <location>
        <begin position="794"/>
        <end position="811"/>
    </location>
</feature>
<feature type="compositionally biased region" description="Basic and acidic residues" evidence="15">
    <location>
        <begin position="953"/>
        <end position="962"/>
    </location>
</feature>
<dbReference type="Gene3D" id="2.60.40.1510">
    <property type="entry name" value="ntegrin, alpha v. Chain A, domain 3"/>
    <property type="match status" value="1"/>
</dbReference>
<dbReference type="Gene3D" id="2.60.40.1530">
    <property type="entry name" value="ntegrin, alpha v. Chain A, domain 4"/>
    <property type="match status" value="1"/>
</dbReference>
<feature type="compositionally biased region" description="Acidic residues" evidence="15">
    <location>
        <begin position="966"/>
        <end position="978"/>
    </location>
</feature>
<keyword evidence="6 14" id="KW-0130">Cell adhesion</keyword>
<dbReference type="OrthoDB" id="5317514at2759"/>
<evidence type="ECO:0000259" key="16">
    <source>
        <dbReference type="Pfam" id="PF08441"/>
    </source>
</evidence>
<feature type="compositionally biased region" description="Basic and acidic residues" evidence="15">
    <location>
        <begin position="1003"/>
        <end position="1014"/>
    </location>
</feature>
<feature type="region of interest" description="Disordered" evidence="15">
    <location>
        <begin position="890"/>
        <end position="1014"/>
    </location>
</feature>
<dbReference type="PANTHER" id="PTHR23220:SF133">
    <property type="entry name" value="INTEGRIN ALPHA-PS2"/>
    <property type="match status" value="1"/>
</dbReference>
<evidence type="ECO:0000256" key="3">
    <source>
        <dbReference type="ARBA" id="ARBA00022692"/>
    </source>
</evidence>
<dbReference type="InterPro" id="IPR048285">
    <property type="entry name" value="Integrin_alpha_Ig-like_2"/>
</dbReference>
<reference evidence="21" key="3">
    <citation type="submission" date="2020-12" db="UniProtKB">
        <authorList>
            <consortium name="WormBaseParasite"/>
        </authorList>
    </citation>
    <scope>IDENTIFICATION</scope>
    <source>
        <strain evidence="21">MHco3</strain>
    </source>
</reference>
<feature type="region of interest" description="Disordered" evidence="15">
    <location>
        <begin position="1165"/>
        <end position="1203"/>
    </location>
</feature>
<feature type="chain" id="PRO_5044524753" evidence="14">
    <location>
        <begin position="17"/>
        <end position="1203"/>
    </location>
</feature>
<feature type="transmembrane region" description="Helical" evidence="14">
    <location>
        <begin position="1132"/>
        <end position="1154"/>
    </location>
</feature>
<evidence type="ECO:0000256" key="13">
    <source>
        <dbReference type="PROSITE-ProRule" id="PRU00803"/>
    </source>
</evidence>
<evidence type="ECO:0000256" key="14">
    <source>
        <dbReference type="RuleBase" id="RU003762"/>
    </source>
</evidence>
<dbReference type="Pfam" id="PF20806">
    <property type="entry name" value="Integrin_A_Ig_3"/>
    <property type="match status" value="1"/>
</dbReference>
<feature type="domain" description="Integrin alpha third immunoglobulin-like" evidence="18">
    <location>
        <begin position="791"/>
        <end position="1119"/>
    </location>
</feature>
<reference evidence="19" key="2">
    <citation type="submission" date="2013-05" db="EMBL/GenBank/DDBJ databases">
        <title>The genome and transcriptome of Haemonchus contortus: a key model parasite for drug and vaccine discovery.</title>
        <authorList>
            <person name="Laing R."/>
            <person name="Kikuchi T."/>
            <person name="Martinelli A."/>
            <person name="Tsai I.J."/>
            <person name="Beech R.N."/>
            <person name="Redman E."/>
            <person name="Holroyd N."/>
            <person name="Bartley D.J."/>
            <person name="Beasley H."/>
            <person name="Britton C."/>
            <person name="Curran D."/>
            <person name="Devaney E."/>
            <person name="Gilabert A."/>
            <person name="Jackson F."/>
            <person name="Hunt M."/>
            <person name="Johnston S."/>
            <person name="Kryukov I."/>
            <person name="Li K."/>
            <person name="Morrison A.A."/>
            <person name="Reid A.J."/>
            <person name="Sargison N."/>
            <person name="Saunders G."/>
            <person name="Wasmuth J.D."/>
            <person name="Wolstenholme A."/>
            <person name="Berriman M."/>
            <person name="Gilleard J.S."/>
            <person name="Cotton J.A."/>
        </authorList>
    </citation>
    <scope>NUCLEOTIDE SEQUENCE [LARGE SCALE GENOMIC DNA]</scope>
    <source>
        <strain evidence="19">ISE/inbred ISE</strain>
    </source>
</reference>
<dbReference type="InterPro" id="IPR018184">
    <property type="entry name" value="Integrin_alpha_C_CS"/>
</dbReference>
<accession>W6NAW4</accession>
<keyword evidence="3 14" id="KW-0812">Transmembrane</keyword>
<gene>
    <name evidence="19" type="ORF">HCOI_01903100</name>
</gene>
<protein>
    <submittedName>
        <fullName evidence="19 21">FG-GAP and Integrin alpha-2 and Integrin alpha chain domain containing protein</fullName>
    </submittedName>
</protein>
<dbReference type="SMART" id="SM00191">
    <property type="entry name" value="Int_alpha"/>
    <property type="match status" value="5"/>
</dbReference>
<evidence type="ECO:0000256" key="6">
    <source>
        <dbReference type="ARBA" id="ARBA00022889"/>
    </source>
</evidence>
<evidence type="ECO:0000256" key="1">
    <source>
        <dbReference type="ARBA" id="ARBA00004479"/>
    </source>
</evidence>
<feature type="compositionally biased region" description="Basic and acidic residues" evidence="15">
    <location>
        <begin position="1165"/>
        <end position="1186"/>
    </location>
</feature>
<proteinExistence type="inferred from homology"/>
<feature type="repeat" description="FG-GAP" evidence="13">
    <location>
        <begin position="169"/>
        <end position="226"/>
    </location>
</feature>
<keyword evidence="20" id="KW-1185">Reference proteome</keyword>
<feature type="compositionally biased region" description="Acidic residues" evidence="15">
    <location>
        <begin position="912"/>
        <end position="932"/>
    </location>
</feature>
<dbReference type="InterPro" id="IPR028994">
    <property type="entry name" value="Integrin_alpha_N"/>
</dbReference>
<evidence type="ECO:0000256" key="8">
    <source>
        <dbReference type="ARBA" id="ARBA00023037"/>
    </source>
</evidence>
<keyword evidence="5" id="KW-0677">Repeat</keyword>
<keyword evidence="8 14" id="KW-0401">Integrin</keyword>
<dbReference type="InterPro" id="IPR032695">
    <property type="entry name" value="Integrin_dom_sf"/>
</dbReference>
<dbReference type="Pfam" id="PF08441">
    <property type="entry name" value="Integrin_A_Ig_1"/>
    <property type="match status" value="1"/>
</dbReference>
<evidence type="ECO:0000313" key="21">
    <source>
        <dbReference type="WBParaSite" id="HCON_00080620-00001"/>
    </source>
</evidence>
<dbReference type="Gene3D" id="2.60.40.1460">
    <property type="entry name" value="Integrin domains. Chain A, domain 2"/>
    <property type="match status" value="1"/>
</dbReference>
<evidence type="ECO:0000256" key="10">
    <source>
        <dbReference type="ARBA" id="ARBA00023157"/>
    </source>
</evidence>
<evidence type="ECO:0000256" key="12">
    <source>
        <dbReference type="ARBA" id="ARBA00023180"/>
    </source>
</evidence>
<dbReference type="GO" id="GO:0008305">
    <property type="term" value="C:integrin complex"/>
    <property type="evidence" value="ECO:0007669"/>
    <property type="project" value="InterPro"/>
</dbReference>
<feature type="compositionally biased region" description="Basic residues" evidence="15">
    <location>
        <begin position="988"/>
        <end position="1000"/>
    </location>
</feature>
<keyword evidence="11 14" id="KW-0675">Receptor</keyword>
<dbReference type="SUPFAM" id="SSF69318">
    <property type="entry name" value="Integrin alpha N-terminal domain"/>
    <property type="match status" value="1"/>
</dbReference>
<dbReference type="Gene3D" id="2.130.10.130">
    <property type="entry name" value="Integrin alpha, N-terminal"/>
    <property type="match status" value="1"/>
</dbReference>
<dbReference type="Proteomes" id="UP000025227">
    <property type="component" value="Unplaced"/>
</dbReference>
<feature type="repeat" description="FG-GAP" evidence="13">
    <location>
        <begin position="284"/>
        <end position="338"/>
    </location>
</feature>
<evidence type="ECO:0000256" key="11">
    <source>
        <dbReference type="ARBA" id="ARBA00023170"/>
    </source>
</evidence>
<evidence type="ECO:0000256" key="5">
    <source>
        <dbReference type="ARBA" id="ARBA00022737"/>
    </source>
</evidence>
<dbReference type="FunFam" id="1.20.5.930:FF:000001">
    <property type="entry name" value="Integrin subunit alpha V"/>
    <property type="match status" value="1"/>
</dbReference>
<dbReference type="PROSITE" id="PS00242">
    <property type="entry name" value="INTEGRIN_ALPHA"/>
    <property type="match status" value="1"/>
</dbReference>
<dbReference type="Pfam" id="PF20805">
    <property type="entry name" value="Integrin_A_Ig_2"/>
    <property type="match status" value="1"/>
</dbReference>
<dbReference type="GO" id="GO:0005178">
    <property type="term" value="F:integrin binding"/>
    <property type="evidence" value="ECO:0007669"/>
    <property type="project" value="TreeGrafter"/>
</dbReference>
<keyword evidence="9 14" id="KW-0472">Membrane</keyword>
<dbReference type="PROSITE" id="PS51470">
    <property type="entry name" value="FG_GAP"/>
    <property type="match status" value="6"/>
</dbReference>
<evidence type="ECO:0000259" key="18">
    <source>
        <dbReference type="Pfam" id="PF20806"/>
    </source>
</evidence>